<dbReference type="InterPro" id="IPR000719">
    <property type="entry name" value="Prot_kinase_dom"/>
</dbReference>
<dbReference type="GO" id="GO:0005737">
    <property type="term" value="C:cytoplasm"/>
    <property type="evidence" value="ECO:0007669"/>
    <property type="project" value="TreeGrafter"/>
</dbReference>
<feature type="region of interest" description="Disordered" evidence="8">
    <location>
        <begin position="405"/>
        <end position="476"/>
    </location>
</feature>
<dbReference type="InterPro" id="IPR011009">
    <property type="entry name" value="Kinase-like_dom_sf"/>
</dbReference>
<proteinExistence type="inferred from homology"/>
<feature type="compositionally biased region" description="Basic and acidic residues" evidence="8">
    <location>
        <begin position="539"/>
        <end position="554"/>
    </location>
</feature>
<evidence type="ECO:0000259" key="9">
    <source>
        <dbReference type="PROSITE" id="PS50011"/>
    </source>
</evidence>
<keyword evidence="6 7" id="KW-0067">ATP-binding</keyword>
<evidence type="ECO:0000256" key="4">
    <source>
        <dbReference type="ARBA" id="ARBA00022741"/>
    </source>
</evidence>
<feature type="region of interest" description="Disordered" evidence="8">
    <location>
        <begin position="534"/>
        <end position="558"/>
    </location>
</feature>
<evidence type="ECO:0000256" key="8">
    <source>
        <dbReference type="SAM" id="MobiDB-lite"/>
    </source>
</evidence>
<reference evidence="10 11" key="1">
    <citation type="submission" date="2022-11" db="EMBL/GenBank/DDBJ databases">
        <title>Mucor velutinosus strain NIH1002 WGS.</title>
        <authorList>
            <person name="Subramanian P."/>
            <person name="Mullikin J.C."/>
            <person name="Segre J.A."/>
            <person name="Zelazny A.M."/>
        </authorList>
    </citation>
    <scope>NUCLEOTIDE SEQUENCE [LARGE SCALE GENOMIC DNA]</scope>
    <source>
        <strain evidence="10 11">NIH1002</strain>
    </source>
</reference>
<feature type="compositionally biased region" description="Polar residues" evidence="8">
    <location>
        <begin position="414"/>
        <end position="434"/>
    </location>
</feature>
<dbReference type="GO" id="GO:0035556">
    <property type="term" value="P:intracellular signal transduction"/>
    <property type="evidence" value="ECO:0007669"/>
    <property type="project" value="TreeGrafter"/>
</dbReference>
<dbReference type="GeneID" id="89944045"/>
<protein>
    <submittedName>
        <fullName evidence="10">Transcriptional regulator of nonfermentable carbon utilization</fullName>
    </submittedName>
</protein>
<organism evidence="10 11">
    <name type="scientific">Mucor velutinosus</name>
    <dbReference type="NCBI Taxonomy" id="708070"/>
    <lineage>
        <taxon>Eukaryota</taxon>
        <taxon>Fungi</taxon>
        <taxon>Fungi incertae sedis</taxon>
        <taxon>Mucoromycota</taxon>
        <taxon>Mucoromycotina</taxon>
        <taxon>Mucoromycetes</taxon>
        <taxon>Mucorales</taxon>
        <taxon>Mucorineae</taxon>
        <taxon>Mucoraceae</taxon>
        <taxon>Mucor</taxon>
    </lineage>
</organism>
<evidence type="ECO:0000256" key="6">
    <source>
        <dbReference type="ARBA" id="ARBA00022840"/>
    </source>
</evidence>
<keyword evidence="11" id="KW-1185">Reference proteome</keyword>
<dbReference type="PANTHER" id="PTHR24346:SF82">
    <property type="entry name" value="KP78A-RELATED"/>
    <property type="match status" value="1"/>
</dbReference>
<comment type="caution">
    <text evidence="10">The sequence shown here is derived from an EMBL/GenBank/DDBJ whole genome shotgun (WGS) entry which is preliminary data.</text>
</comment>
<dbReference type="Proteomes" id="UP001304243">
    <property type="component" value="Unassembled WGS sequence"/>
</dbReference>
<feature type="compositionally biased region" description="Acidic residues" evidence="8">
    <location>
        <begin position="438"/>
        <end position="459"/>
    </location>
</feature>
<dbReference type="GO" id="GO:0000226">
    <property type="term" value="P:microtubule cytoskeleton organization"/>
    <property type="evidence" value="ECO:0007669"/>
    <property type="project" value="TreeGrafter"/>
</dbReference>
<sequence>MSQEDKSTSKHNKTSPLSCIDDYEFHRSLGKGSMGKVKLGVHAVSGEKVAVKIVRRANFQINGFTSAGKPRTKEQMMKEKVKEETRELRTIREAHIMMLLRHPHIVQLRNLVAVGPYFYILMDYVNGGQLLHYIVKRQKLSEQHARQFSRQIVSALDYMHRNSIVHRDLKIENILIDKAGRNIKIIDFGLSNLFCPERRLTTYCGSLYFAAPELLRASPYRGPEIDIWSFGVVIYVMVTGSVPFDDKSMPGLHEKIKRGQVAYPAHVSPSCRDLLSRIFVINPTKRIILADVLRHEWMNHGYNKAIKNYLPLRLPIVPPLAPNILQHMTRGFNMGNAEDIRIKMEMIIKSQVYRSAAEHVAKVQHTSVVNTPQDLMAKPYDDPQTEPAAYHPLLSLYHLTRERLSHQEMEQESDSPIKSNQSTCATPVSATTTMHFDGDEEDDDDVDHGQEDQDMDQDNDVDHNDFGSGYPQNEANKHESMISFRNTTTRPLSPTLLSISASSRPPPLIYSTSESSASNTSSMPSALLHRGSLGPNNKLPDHINTKNTSKEKPSKSSFTHIFHRSTSSLAAIFAKVMCTR</sequence>
<dbReference type="InterPro" id="IPR017441">
    <property type="entry name" value="Protein_kinase_ATP_BS"/>
</dbReference>
<accession>A0AAN7DJD1</accession>
<evidence type="ECO:0000313" key="10">
    <source>
        <dbReference type="EMBL" id="KAK4517015.1"/>
    </source>
</evidence>
<dbReference type="EMBL" id="JASEJX010000013">
    <property type="protein sequence ID" value="KAK4517015.1"/>
    <property type="molecule type" value="Genomic_DNA"/>
</dbReference>
<gene>
    <name evidence="10" type="primary">ERT1_1</name>
    <name evidence="10" type="ORF">ATC70_000343</name>
</gene>
<dbReference type="RefSeq" id="XP_064683681.1">
    <property type="nucleotide sequence ID" value="XM_064819761.1"/>
</dbReference>
<evidence type="ECO:0000256" key="7">
    <source>
        <dbReference type="PROSITE-ProRule" id="PRU10141"/>
    </source>
</evidence>
<dbReference type="PROSITE" id="PS00107">
    <property type="entry name" value="PROTEIN_KINASE_ATP"/>
    <property type="match status" value="1"/>
</dbReference>
<dbReference type="AlphaFoldDB" id="A0AAN7DJD1"/>
<dbReference type="InterPro" id="IPR008271">
    <property type="entry name" value="Ser/Thr_kinase_AS"/>
</dbReference>
<dbReference type="PANTHER" id="PTHR24346">
    <property type="entry name" value="MAP/MICROTUBULE AFFINITY-REGULATING KINASE"/>
    <property type="match status" value="1"/>
</dbReference>
<keyword evidence="2" id="KW-0723">Serine/threonine-protein kinase</keyword>
<name>A0AAN7DJD1_9FUNG</name>
<comment type="similarity">
    <text evidence="1">Belongs to the protein kinase superfamily. CAMK Ser/Thr protein kinase family. NIM1 subfamily.</text>
</comment>
<dbReference type="SUPFAM" id="SSF56112">
    <property type="entry name" value="Protein kinase-like (PK-like)"/>
    <property type="match status" value="1"/>
</dbReference>
<dbReference type="FunFam" id="1.10.510.10:FF:000571">
    <property type="entry name" value="Maternal embryonic leucine zipper kinase"/>
    <property type="match status" value="1"/>
</dbReference>
<feature type="domain" description="Protein kinase" evidence="9">
    <location>
        <begin position="23"/>
        <end position="298"/>
    </location>
</feature>
<keyword evidence="3" id="KW-0808">Transferase</keyword>
<keyword evidence="4 7" id="KW-0547">Nucleotide-binding</keyword>
<evidence type="ECO:0000256" key="5">
    <source>
        <dbReference type="ARBA" id="ARBA00022777"/>
    </source>
</evidence>
<keyword evidence="5" id="KW-0418">Kinase</keyword>
<feature type="binding site" evidence="7">
    <location>
        <position position="52"/>
    </location>
    <ligand>
        <name>ATP</name>
        <dbReference type="ChEBI" id="CHEBI:30616"/>
    </ligand>
</feature>
<evidence type="ECO:0000256" key="1">
    <source>
        <dbReference type="ARBA" id="ARBA00010791"/>
    </source>
</evidence>
<dbReference type="PROSITE" id="PS00108">
    <property type="entry name" value="PROTEIN_KINASE_ST"/>
    <property type="match status" value="1"/>
</dbReference>
<dbReference type="Pfam" id="PF00069">
    <property type="entry name" value="Pkinase"/>
    <property type="match status" value="1"/>
</dbReference>
<evidence type="ECO:0000256" key="3">
    <source>
        <dbReference type="ARBA" id="ARBA00022679"/>
    </source>
</evidence>
<dbReference type="Gene3D" id="1.10.510.10">
    <property type="entry name" value="Transferase(Phosphotransferase) domain 1"/>
    <property type="match status" value="1"/>
</dbReference>
<dbReference type="GO" id="GO:0004674">
    <property type="term" value="F:protein serine/threonine kinase activity"/>
    <property type="evidence" value="ECO:0007669"/>
    <property type="project" value="UniProtKB-KW"/>
</dbReference>
<dbReference type="GO" id="GO:0005524">
    <property type="term" value="F:ATP binding"/>
    <property type="evidence" value="ECO:0007669"/>
    <property type="project" value="UniProtKB-UniRule"/>
</dbReference>
<dbReference type="PROSITE" id="PS50011">
    <property type="entry name" value="PROTEIN_KINASE_DOM"/>
    <property type="match status" value="1"/>
</dbReference>
<evidence type="ECO:0000313" key="11">
    <source>
        <dbReference type="Proteomes" id="UP001304243"/>
    </source>
</evidence>
<evidence type="ECO:0000256" key="2">
    <source>
        <dbReference type="ARBA" id="ARBA00022527"/>
    </source>
</evidence>
<dbReference type="SMART" id="SM00220">
    <property type="entry name" value="S_TKc"/>
    <property type="match status" value="1"/>
</dbReference>